<dbReference type="EMBL" id="JBHSOZ010000003">
    <property type="protein sequence ID" value="MFC5712051.1"/>
    <property type="molecule type" value="Genomic_DNA"/>
</dbReference>
<name>A0ABW0YIW1_9BACI</name>
<evidence type="ECO:0000313" key="1">
    <source>
        <dbReference type="EMBL" id="MFC5712051.1"/>
    </source>
</evidence>
<sequence length="191" mass="22249">MSHGEEIKYREIITKAVCGKGKKYSKEHHVVKTPHKPSSILGCWIINHKYEADRKGDSVEIAGFYDINIWYSYEDNTKTEVTTENVQYKEYVPLTMRDKEVMSDDFDVIARTIKQPNTLEASIGDKDREVRVEVEREFAAEIVGETKVCIQIHPDAEDHDYEDIKWDEQVSDEELKEIDTDFLGGKHDYKE</sequence>
<gene>
    <name evidence="1" type="primary">cotE</name>
    <name evidence="1" type="ORF">ACFPU1_04615</name>
</gene>
<reference evidence="2" key="1">
    <citation type="journal article" date="2019" name="Int. J. Syst. Evol. Microbiol.">
        <title>The Global Catalogue of Microorganisms (GCM) 10K type strain sequencing project: providing services to taxonomists for standard genome sequencing and annotation.</title>
        <authorList>
            <consortium name="The Broad Institute Genomics Platform"/>
            <consortium name="The Broad Institute Genome Sequencing Center for Infectious Disease"/>
            <person name="Wu L."/>
            <person name="Ma J."/>
        </authorList>
    </citation>
    <scope>NUCLEOTIDE SEQUENCE [LARGE SCALE GENOMIC DNA]</scope>
    <source>
        <strain evidence="2">CECT 7184</strain>
    </source>
</reference>
<accession>A0ABW0YIW1</accession>
<protein>
    <submittedName>
        <fullName evidence="1">Outer spore coat protein CotE</fullName>
    </submittedName>
</protein>
<dbReference type="RefSeq" id="WP_385939080.1">
    <property type="nucleotide sequence ID" value="NZ_JBHSOZ010000003.1"/>
</dbReference>
<evidence type="ECO:0000313" key="2">
    <source>
        <dbReference type="Proteomes" id="UP001596142"/>
    </source>
</evidence>
<dbReference type="Pfam" id="PF10628">
    <property type="entry name" value="CotE"/>
    <property type="match status" value="1"/>
</dbReference>
<organism evidence="1 2">
    <name type="scientific">Thalassorhabdus alkalitolerans</name>
    <dbReference type="NCBI Taxonomy" id="2282697"/>
    <lineage>
        <taxon>Bacteria</taxon>
        <taxon>Bacillati</taxon>
        <taxon>Bacillota</taxon>
        <taxon>Bacilli</taxon>
        <taxon>Bacillales</taxon>
        <taxon>Bacillaceae</taxon>
        <taxon>Thalassorhabdus</taxon>
    </lineage>
</organism>
<dbReference type="InterPro" id="IPR018901">
    <property type="entry name" value="Spore_coat_CotE"/>
</dbReference>
<keyword evidence="1" id="KW-0946">Virion</keyword>
<dbReference type="Proteomes" id="UP001596142">
    <property type="component" value="Unassembled WGS sequence"/>
</dbReference>
<keyword evidence="2" id="KW-1185">Reference proteome</keyword>
<proteinExistence type="predicted"/>
<keyword evidence="1" id="KW-0167">Capsid protein</keyword>
<comment type="caution">
    <text evidence="1">The sequence shown here is derived from an EMBL/GenBank/DDBJ whole genome shotgun (WGS) entry which is preliminary data.</text>
</comment>